<evidence type="ECO:0000256" key="2">
    <source>
        <dbReference type="ARBA" id="ARBA00022694"/>
    </source>
</evidence>
<evidence type="ECO:0000256" key="4">
    <source>
        <dbReference type="HAMAP-Rule" id="MF_01082"/>
    </source>
</evidence>
<dbReference type="InterPro" id="IPR001656">
    <property type="entry name" value="PsdUridine_synth_TruD"/>
</dbReference>
<dbReference type="NCBIfam" id="TIGR00094">
    <property type="entry name" value="tRNA_TruD_broad"/>
    <property type="match status" value="1"/>
</dbReference>
<gene>
    <name evidence="4" type="primary">truD</name>
    <name evidence="6" type="ORF">BEU04_04210</name>
</gene>
<evidence type="ECO:0000256" key="1">
    <source>
        <dbReference type="ARBA" id="ARBA00007953"/>
    </source>
</evidence>
<dbReference type="PROSITE" id="PS50984">
    <property type="entry name" value="TRUD"/>
    <property type="match status" value="1"/>
</dbReference>
<name>A0A1J5TUU9_9ARCH</name>
<dbReference type="Gene3D" id="3.30.2350.20">
    <property type="entry name" value="TruD, catalytic domain"/>
    <property type="match status" value="1"/>
</dbReference>
<comment type="catalytic activity">
    <reaction evidence="4">
        <text>uridine(13) in tRNA = pseudouridine(13) in tRNA</text>
        <dbReference type="Rhea" id="RHEA:42540"/>
        <dbReference type="Rhea" id="RHEA-COMP:10105"/>
        <dbReference type="Rhea" id="RHEA-COMP:10106"/>
        <dbReference type="ChEBI" id="CHEBI:65314"/>
        <dbReference type="ChEBI" id="CHEBI:65315"/>
        <dbReference type="EC" id="5.4.99.27"/>
    </reaction>
</comment>
<sequence length="432" mass="49620">MILPARPEVGKERYLSHSKGIGGKLRKIPEDFNVEEIIGNNDKSHWIWAKENNSGKHSIVKITANNWDTHVLIKELSRKLRIGQKAIGFAGTKDKRALTTQYFSLMANPSEIKNLNIENIAIEFMHKTIKPIRLGNLVGNKFIIKISDTKCKKNDIEKLTDELKDGFPNYFGIQRFGAVRPITHTVGEKIVKGDYEGAVWDYLSEGDSEISGFEARKHLKETKDFKLALQEYPHNLLFERQIIGHLTRKKNDYIGALKQLPESLSKMFVHAYQSAMFNRIIDLRIKEGIGIHKPLIGDNVVPVDIYGGPDQRKVIEVTKLNQKKLEKRCMEGKAWVVGLLPGVKSQYTKGVQGELERMVMSDEKIDFKDFTIDEAHQLTSLGMYRPLCQRINNLKWEIDNEGCPRFSFWLHKGTYATSFLREIMKCEDVRVY</sequence>
<dbReference type="InterPro" id="IPR020103">
    <property type="entry name" value="PsdUridine_synth_cat_dom_sf"/>
</dbReference>
<evidence type="ECO:0000313" key="7">
    <source>
        <dbReference type="Proteomes" id="UP000183815"/>
    </source>
</evidence>
<keyword evidence="2 4" id="KW-0819">tRNA processing</keyword>
<dbReference type="Gene3D" id="3.30.70.3160">
    <property type="match status" value="1"/>
</dbReference>
<dbReference type="PANTHER" id="PTHR13326">
    <property type="entry name" value="TRNA PSEUDOURIDINE SYNTHASE D"/>
    <property type="match status" value="1"/>
</dbReference>
<dbReference type="PIRSF" id="PIRSF037016">
    <property type="entry name" value="Pseudouridin_synth_euk_prd"/>
    <property type="match status" value="1"/>
</dbReference>
<evidence type="ECO:0000313" key="6">
    <source>
        <dbReference type="EMBL" id="OIR20024.1"/>
    </source>
</evidence>
<dbReference type="InterPro" id="IPR011760">
    <property type="entry name" value="PsdUridine_synth_TruD_insert"/>
</dbReference>
<comment type="function">
    <text evidence="4">Could be responsible for synthesis of pseudouridine from uracil-13 in transfer RNAs.</text>
</comment>
<dbReference type="GO" id="GO:0160150">
    <property type="term" value="F:tRNA pseudouridine(13) synthase activity"/>
    <property type="evidence" value="ECO:0007669"/>
    <property type="project" value="UniProtKB-EC"/>
</dbReference>
<dbReference type="Proteomes" id="UP000183815">
    <property type="component" value="Unassembled WGS sequence"/>
</dbReference>
<dbReference type="GO" id="GO:0003723">
    <property type="term" value="F:RNA binding"/>
    <property type="evidence" value="ECO:0007669"/>
    <property type="project" value="InterPro"/>
</dbReference>
<evidence type="ECO:0000259" key="5">
    <source>
        <dbReference type="PROSITE" id="PS50984"/>
    </source>
</evidence>
<dbReference type="SUPFAM" id="SSF55120">
    <property type="entry name" value="Pseudouridine synthase"/>
    <property type="match status" value="1"/>
</dbReference>
<keyword evidence="3 4" id="KW-0413">Isomerase</keyword>
<dbReference type="InterPro" id="IPR020119">
    <property type="entry name" value="PsdUridine_synth_TruD_CS"/>
</dbReference>
<dbReference type="AlphaFoldDB" id="A0A1J5TUU9"/>
<dbReference type="GO" id="GO:0031119">
    <property type="term" value="P:tRNA pseudouridine synthesis"/>
    <property type="evidence" value="ECO:0007669"/>
    <property type="project" value="UniProtKB-UniRule"/>
</dbReference>
<dbReference type="Gene3D" id="1.10.1510.30">
    <property type="match status" value="1"/>
</dbReference>
<protein>
    <recommendedName>
        <fullName evidence="4">Probable tRNA pseudouridine synthase D</fullName>
        <ecNumber evidence="4">5.4.99.27</ecNumber>
    </recommendedName>
    <alternativeName>
        <fullName evidence="4">tRNA pseudouridine(13) synthase</fullName>
    </alternativeName>
    <alternativeName>
        <fullName evidence="4">tRNA pseudouridylate synthase D</fullName>
    </alternativeName>
    <alternativeName>
        <fullName evidence="4">tRNA-uridine isomerase D</fullName>
    </alternativeName>
</protein>
<evidence type="ECO:0000256" key="3">
    <source>
        <dbReference type="ARBA" id="ARBA00023235"/>
    </source>
</evidence>
<comment type="caution">
    <text evidence="6">The sequence shown here is derived from an EMBL/GenBank/DDBJ whole genome shotgun (WGS) entry which is preliminary data.</text>
</comment>
<accession>A0A1J5TUU9</accession>
<dbReference type="EC" id="5.4.99.27" evidence="4"/>
<dbReference type="PROSITE" id="PS01268">
    <property type="entry name" value="UPF0024"/>
    <property type="match status" value="1"/>
</dbReference>
<comment type="similarity">
    <text evidence="1 4">Belongs to the pseudouridine synthase TruD family.</text>
</comment>
<dbReference type="PANTHER" id="PTHR13326:SF21">
    <property type="entry name" value="PSEUDOURIDYLATE SYNTHASE PUS7L"/>
    <property type="match status" value="1"/>
</dbReference>
<dbReference type="InterPro" id="IPR042214">
    <property type="entry name" value="TruD_catalytic"/>
</dbReference>
<proteinExistence type="inferred from homology"/>
<dbReference type="Pfam" id="PF01142">
    <property type="entry name" value="TruD"/>
    <property type="match status" value="1"/>
</dbReference>
<feature type="active site" description="Nucleophile" evidence="4">
    <location>
        <position position="94"/>
    </location>
</feature>
<feature type="domain" description="TRUD" evidence="5">
    <location>
        <begin position="166"/>
        <end position="390"/>
    </location>
</feature>
<dbReference type="EMBL" id="MIYU01000004">
    <property type="protein sequence ID" value="OIR20024.1"/>
    <property type="molecule type" value="Genomic_DNA"/>
</dbReference>
<reference evidence="6 7" key="1">
    <citation type="submission" date="2016-08" db="EMBL/GenBank/DDBJ databases">
        <title>New Insights into Marine Group III Euryarchaeota, from dark to light.</title>
        <authorList>
            <person name="Haro-Moreno J.M."/>
            <person name="Rodriguez-Valera F."/>
            <person name="Lopez-Garcia P."/>
            <person name="Moreira D."/>
            <person name="Martin-Cuadrado A.B."/>
        </authorList>
    </citation>
    <scope>NUCLEOTIDE SEQUENCE [LARGE SCALE GENOMIC DNA]</scope>
    <source>
        <strain evidence="6">CG-Bathy1</strain>
    </source>
</reference>
<organism evidence="6 7">
    <name type="scientific">Marine Group III euryarchaeote CG-Bathy1</name>
    <dbReference type="NCBI Taxonomy" id="1889001"/>
    <lineage>
        <taxon>Archaea</taxon>
        <taxon>Methanobacteriati</taxon>
        <taxon>Thermoplasmatota</taxon>
        <taxon>Thermoplasmata</taxon>
        <taxon>Candidatus Thermoprofundales</taxon>
    </lineage>
</organism>
<dbReference type="HAMAP" id="MF_01082">
    <property type="entry name" value="TruD"/>
    <property type="match status" value="1"/>
</dbReference>